<dbReference type="EMBL" id="KN837143">
    <property type="protein sequence ID" value="KIJ40559.1"/>
    <property type="molecule type" value="Genomic_DNA"/>
</dbReference>
<evidence type="ECO:0000313" key="3">
    <source>
        <dbReference type="Proteomes" id="UP000054279"/>
    </source>
</evidence>
<gene>
    <name evidence="2" type="ORF">M422DRAFT_32210</name>
</gene>
<dbReference type="Proteomes" id="UP000054279">
    <property type="component" value="Unassembled WGS sequence"/>
</dbReference>
<evidence type="ECO:0000313" key="2">
    <source>
        <dbReference type="EMBL" id="KIJ40559.1"/>
    </source>
</evidence>
<feature type="region of interest" description="Disordered" evidence="1">
    <location>
        <begin position="1"/>
        <end position="41"/>
    </location>
</feature>
<feature type="compositionally biased region" description="Pro residues" evidence="1">
    <location>
        <begin position="21"/>
        <end position="34"/>
    </location>
</feature>
<accession>A0A0C9V0D2</accession>
<reference evidence="2 3" key="1">
    <citation type="submission" date="2014-06" db="EMBL/GenBank/DDBJ databases">
        <title>Evolutionary Origins and Diversification of the Mycorrhizal Mutualists.</title>
        <authorList>
            <consortium name="DOE Joint Genome Institute"/>
            <consortium name="Mycorrhizal Genomics Consortium"/>
            <person name="Kohler A."/>
            <person name="Kuo A."/>
            <person name="Nagy L.G."/>
            <person name="Floudas D."/>
            <person name="Copeland A."/>
            <person name="Barry K.W."/>
            <person name="Cichocki N."/>
            <person name="Veneault-Fourrey C."/>
            <person name="LaButti K."/>
            <person name="Lindquist E.A."/>
            <person name="Lipzen A."/>
            <person name="Lundell T."/>
            <person name="Morin E."/>
            <person name="Murat C."/>
            <person name="Riley R."/>
            <person name="Ohm R."/>
            <person name="Sun H."/>
            <person name="Tunlid A."/>
            <person name="Henrissat B."/>
            <person name="Grigoriev I.V."/>
            <person name="Hibbett D.S."/>
            <person name="Martin F."/>
        </authorList>
    </citation>
    <scope>NUCLEOTIDE SEQUENCE [LARGE SCALE GENOMIC DNA]</scope>
    <source>
        <strain evidence="2 3">SS14</strain>
    </source>
</reference>
<feature type="region of interest" description="Disordered" evidence="1">
    <location>
        <begin position="201"/>
        <end position="233"/>
    </location>
</feature>
<evidence type="ECO:0000256" key="1">
    <source>
        <dbReference type="SAM" id="MobiDB-lite"/>
    </source>
</evidence>
<dbReference type="HOGENOM" id="CLU_1190546_0_0_1"/>
<proteinExistence type="predicted"/>
<name>A0A0C9V0D2_SPHS4</name>
<keyword evidence="3" id="KW-1185">Reference proteome</keyword>
<protein>
    <submittedName>
        <fullName evidence="2">Uncharacterized protein</fullName>
    </submittedName>
</protein>
<sequence length="233" mass="24871">MDIQPRRFTSNDSEYSIYQPPFGPQVPYPSPFRSPMPQLYSSTGGVPSGQFYMPPHQWNPQQGMDAQGYVQIGALAQRRVNDVAVSSNIEPVEEATTGDFVEFGAINDDPSANIEVGAAYPGGLAQSNPSQVDNSPSYSTPGMTSTSGQSTDSHEESAFGLQPMDEHDADFQALRKVLGLTDNDEFVWQHTGGHDDILATLAPNGDPAAGSSGATNNQDEPTIPANAHAAQEL</sequence>
<organism evidence="2 3">
    <name type="scientific">Sphaerobolus stellatus (strain SS14)</name>
    <dbReference type="NCBI Taxonomy" id="990650"/>
    <lineage>
        <taxon>Eukaryota</taxon>
        <taxon>Fungi</taxon>
        <taxon>Dikarya</taxon>
        <taxon>Basidiomycota</taxon>
        <taxon>Agaricomycotina</taxon>
        <taxon>Agaricomycetes</taxon>
        <taxon>Phallomycetidae</taxon>
        <taxon>Geastrales</taxon>
        <taxon>Sphaerobolaceae</taxon>
        <taxon>Sphaerobolus</taxon>
    </lineage>
</organism>
<feature type="compositionally biased region" description="Polar residues" evidence="1">
    <location>
        <begin position="7"/>
        <end position="16"/>
    </location>
</feature>
<feature type="compositionally biased region" description="Polar residues" evidence="1">
    <location>
        <begin position="125"/>
        <end position="151"/>
    </location>
</feature>
<feature type="region of interest" description="Disordered" evidence="1">
    <location>
        <begin position="119"/>
        <end position="159"/>
    </location>
</feature>
<dbReference type="AlphaFoldDB" id="A0A0C9V0D2"/>